<dbReference type="InterPro" id="IPR025877">
    <property type="entry name" value="MobA-like_NTP_Trfase"/>
</dbReference>
<name>A0A4Y3NES6_PAEAU</name>
<dbReference type="NCBIfam" id="NF045782">
    <property type="entry name" value="NicBOxredNboR"/>
    <property type="match status" value="1"/>
</dbReference>
<reference evidence="2 3" key="1">
    <citation type="submission" date="2019-06" db="EMBL/GenBank/DDBJ databases">
        <title>Whole genome shotgun sequence of Paenarthrobacter aurescens NBRC 12136.</title>
        <authorList>
            <person name="Hosoyama A."/>
            <person name="Uohara A."/>
            <person name="Ohji S."/>
            <person name="Ichikawa N."/>
        </authorList>
    </citation>
    <scope>NUCLEOTIDE SEQUENCE [LARGE SCALE GENOMIC DNA]</scope>
    <source>
        <strain evidence="2 3">NBRC 12136</strain>
    </source>
</reference>
<evidence type="ECO:0000313" key="2">
    <source>
        <dbReference type="EMBL" id="GEB17568.1"/>
    </source>
</evidence>
<dbReference type="EMBL" id="BJMD01000001">
    <property type="protein sequence ID" value="GEB17568.1"/>
    <property type="molecule type" value="Genomic_DNA"/>
</dbReference>
<feature type="domain" description="MobA-like NTP transferase" evidence="1">
    <location>
        <begin position="20"/>
        <end position="183"/>
    </location>
</feature>
<gene>
    <name evidence="2" type="ORF">AAU01_03230</name>
</gene>
<evidence type="ECO:0000259" key="1">
    <source>
        <dbReference type="Pfam" id="PF12804"/>
    </source>
</evidence>
<proteinExistence type="predicted"/>
<dbReference type="OrthoDB" id="4427994at2"/>
<dbReference type="Pfam" id="PF12804">
    <property type="entry name" value="NTP_transf_3"/>
    <property type="match status" value="1"/>
</dbReference>
<dbReference type="AlphaFoldDB" id="A0A4Y3NES6"/>
<dbReference type="InterPro" id="IPR029044">
    <property type="entry name" value="Nucleotide-diphossugar_trans"/>
</dbReference>
<dbReference type="CDD" id="cd04182">
    <property type="entry name" value="GT_2_like_f"/>
    <property type="match status" value="1"/>
</dbReference>
<dbReference type="Gene3D" id="3.90.550.10">
    <property type="entry name" value="Spore Coat Polysaccharide Biosynthesis Protein SpsA, Chain A"/>
    <property type="match status" value="1"/>
</dbReference>
<evidence type="ECO:0000313" key="3">
    <source>
        <dbReference type="Proteomes" id="UP000317715"/>
    </source>
</evidence>
<dbReference type="GeneID" id="97302212"/>
<sequence>MDRRAYGEDMTDTGTAPTTGVLLAAGAGTRLGRGPKALLPFRGRTLVEVLADTLFDGGCREVVVVLGADADHVRRSTDLGPHVVVENENWAKGMAGSFRAGIEAAAPGNSIMVALVDQPGLTPTAVSRLLGSHRPGRVTAAAYPDESGHLKRRHPVIFDVALRSEAAAAAHGDTGARSFLKAHPGLVDLVDCSDLCSGEDLDTKAQLHLLDH</sequence>
<dbReference type="InterPro" id="IPR054799">
    <property type="entry name" value="NboR"/>
</dbReference>
<protein>
    <submittedName>
        <fullName evidence="2">4-diphosphocytidyl-2C-methyl-D-erythritol synthase</fullName>
    </submittedName>
</protein>
<dbReference type="Proteomes" id="UP000317715">
    <property type="component" value="Unassembled WGS sequence"/>
</dbReference>
<organism evidence="2 3">
    <name type="scientific">Paenarthrobacter aurescens</name>
    <name type="common">Arthrobacter aurescens</name>
    <dbReference type="NCBI Taxonomy" id="43663"/>
    <lineage>
        <taxon>Bacteria</taxon>
        <taxon>Bacillati</taxon>
        <taxon>Actinomycetota</taxon>
        <taxon>Actinomycetes</taxon>
        <taxon>Micrococcales</taxon>
        <taxon>Micrococcaceae</taxon>
        <taxon>Paenarthrobacter</taxon>
    </lineage>
</organism>
<dbReference type="GO" id="GO:0016779">
    <property type="term" value="F:nucleotidyltransferase activity"/>
    <property type="evidence" value="ECO:0007669"/>
    <property type="project" value="UniProtKB-ARBA"/>
</dbReference>
<comment type="caution">
    <text evidence="2">The sequence shown here is derived from an EMBL/GenBank/DDBJ whole genome shotgun (WGS) entry which is preliminary data.</text>
</comment>
<dbReference type="PANTHER" id="PTHR43777">
    <property type="entry name" value="MOLYBDENUM COFACTOR CYTIDYLYLTRANSFERASE"/>
    <property type="match status" value="1"/>
</dbReference>
<dbReference type="PANTHER" id="PTHR43777:SF1">
    <property type="entry name" value="MOLYBDENUM COFACTOR CYTIDYLYLTRANSFERASE"/>
    <property type="match status" value="1"/>
</dbReference>
<accession>A0A4Y3NES6</accession>
<dbReference type="RefSeq" id="WP_141281023.1">
    <property type="nucleotide sequence ID" value="NZ_BAAAWK010000001.1"/>
</dbReference>
<dbReference type="SUPFAM" id="SSF53448">
    <property type="entry name" value="Nucleotide-diphospho-sugar transferases"/>
    <property type="match status" value="1"/>
</dbReference>
<keyword evidence="3" id="KW-1185">Reference proteome</keyword>